<dbReference type="EMBL" id="SWOV01000101">
    <property type="protein sequence ID" value="NFF89638.1"/>
    <property type="molecule type" value="Genomic_DNA"/>
</dbReference>
<protein>
    <submittedName>
        <fullName evidence="2">Replication protein</fullName>
    </submittedName>
</protein>
<reference evidence="2 3" key="1">
    <citation type="submission" date="2019-04" db="EMBL/GenBank/DDBJ databases">
        <title>Genome sequencing of Clostridium botulinum Groups I-IV and Clostridium butyricum.</title>
        <authorList>
            <person name="Brunt J."/>
            <person name="Van Vliet A.H.M."/>
            <person name="Stringer S.C."/>
            <person name="Carter A.T."/>
            <person name="Peck M.W."/>
        </authorList>
    </citation>
    <scope>NUCLEOTIDE SEQUENCE [LARGE SCALE GENOMIC DNA]</scope>
    <source>
        <strain evidence="2 3">1605</strain>
    </source>
</reference>
<dbReference type="Pfam" id="PF05732">
    <property type="entry name" value="RepL"/>
    <property type="match status" value="1"/>
</dbReference>
<dbReference type="RefSeq" id="WP_061302245.1">
    <property type="nucleotide sequence ID" value="NZ_LFPA01000199.1"/>
</dbReference>
<dbReference type="Proteomes" id="UP000476820">
    <property type="component" value="Unassembled WGS sequence"/>
</dbReference>
<dbReference type="SUPFAM" id="SSF46785">
    <property type="entry name" value="Winged helix' DNA-binding domain"/>
    <property type="match status" value="1"/>
</dbReference>
<dbReference type="GO" id="GO:0006276">
    <property type="term" value="P:plasmid maintenance"/>
    <property type="evidence" value="ECO:0007669"/>
    <property type="project" value="InterPro"/>
</dbReference>
<name>A0A6B4Q4B2_CLOBO</name>
<dbReference type="GO" id="GO:0006260">
    <property type="term" value="P:DNA replication"/>
    <property type="evidence" value="ECO:0007669"/>
    <property type="project" value="InterPro"/>
</dbReference>
<feature type="domain" description="Plasmid replication protein RepL" evidence="1">
    <location>
        <begin position="9"/>
        <end position="113"/>
    </location>
</feature>
<proteinExistence type="predicted"/>
<evidence type="ECO:0000313" key="3">
    <source>
        <dbReference type="Proteomes" id="UP000476820"/>
    </source>
</evidence>
<sequence>MTDEERNEEQKKNSNFVMIYRDHMPEMRWLMKKSGIASGILNFIIEHMDSKNALMCSQQVFIDYFEISRPTVARAIKLLYDNGFIDILKSGTSNVYIVNKEVAWTSWNNQKEYCQFNGNILISKAENKDYFYRNQYDRFKELREREGIK</sequence>
<evidence type="ECO:0000259" key="1">
    <source>
        <dbReference type="Pfam" id="PF05732"/>
    </source>
</evidence>
<accession>A0A6B4Q4B2</accession>
<dbReference type="InterPro" id="IPR036390">
    <property type="entry name" value="WH_DNA-bd_sf"/>
</dbReference>
<gene>
    <name evidence="2" type="ORF">FC774_17605</name>
</gene>
<evidence type="ECO:0000313" key="2">
    <source>
        <dbReference type="EMBL" id="NFF89638.1"/>
    </source>
</evidence>
<dbReference type="AlphaFoldDB" id="A0A6B4Q4B2"/>
<dbReference type="InterPro" id="IPR008813">
    <property type="entry name" value="Plasmid_replication_RepL"/>
</dbReference>
<comment type="caution">
    <text evidence="2">The sequence shown here is derived from an EMBL/GenBank/DDBJ whole genome shotgun (WGS) entry which is preliminary data.</text>
</comment>
<organism evidence="2 3">
    <name type="scientific">Clostridium botulinum</name>
    <dbReference type="NCBI Taxonomy" id="1491"/>
    <lineage>
        <taxon>Bacteria</taxon>
        <taxon>Bacillati</taxon>
        <taxon>Bacillota</taxon>
        <taxon>Clostridia</taxon>
        <taxon>Eubacteriales</taxon>
        <taxon>Clostridiaceae</taxon>
        <taxon>Clostridium</taxon>
    </lineage>
</organism>